<accession>A0A1F5NJI5</accession>
<gene>
    <name evidence="1" type="ORF">A2751_02320</name>
</gene>
<dbReference type="STRING" id="1817824.A2751_02320"/>
<organism evidence="1 2">
    <name type="scientific">Candidatus Doudnabacteria bacterium RIFCSPHIGHO2_01_FULL_46_14</name>
    <dbReference type="NCBI Taxonomy" id="1817824"/>
    <lineage>
        <taxon>Bacteria</taxon>
        <taxon>Candidatus Doudnaibacteriota</taxon>
    </lineage>
</organism>
<protein>
    <submittedName>
        <fullName evidence="1">Uncharacterized protein</fullName>
    </submittedName>
</protein>
<proteinExistence type="predicted"/>
<reference evidence="1 2" key="1">
    <citation type="journal article" date="2016" name="Nat. Commun.">
        <title>Thousands of microbial genomes shed light on interconnected biogeochemical processes in an aquifer system.</title>
        <authorList>
            <person name="Anantharaman K."/>
            <person name="Brown C.T."/>
            <person name="Hug L.A."/>
            <person name="Sharon I."/>
            <person name="Castelle C.J."/>
            <person name="Probst A.J."/>
            <person name="Thomas B.C."/>
            <person name="Singh A."/>
            <person name="Wilkins M.J."/>
            <person name="Karaoz U."/>
            <person name="Brodie E.L."/>
            <person name="Williams K.H."/>
            <person name="Hubbard S.S."/>
            <person name="Banfield J.F."/>
        </authorList>
    </citation>
    <scope>NUCLEOTIDE SEQUENCE [LARGE SCALE GENOMIC DNA]</scope>
</reference>
<dbReference type="EMBL" id="MFEK01000016">
    <property type="protein sequence ID" value="OGE77857.1"/>
    <property type="molecule type" value="Genomic_DNA"/>
</dbReference>
<dbReference type="AlphaFoldDB" id="A0A1F5NJI5"/>
<evidence type="ECO:0000313" key="1">
    <source>
        <dbReference type="EMBL" id="OGE77857.1"/>
    </source>
</evidence>
<name>A0A1F5NJI5_9BACT</name>
<dbReference type="Proteomes" id="UP000176864">
    <property type="component" value="Unassembled WGS sequence"/>
</dbReference>
<comment type="caution">
    <text evidence="1">The sequence shown here is derived from an EMBL/GenBank/DDBJ whole genome shotgun (WGS) entry which is preliminary data.</text>
</comment>
<evidence type="ECO:0000313" key="2">
    <source>
        <dbReference type="Proteomes" id="UP000176864"/>
    </source>
</evidence>
<sequence length="182" mass="20047">MLKTLMAYLFGCVIGLTLSAEAVSRSSLLLSAFTITALVASFKHPFAGLSRGEWWQKFVLQYAPAALFGIFTPAVWHEAGIDGLSVLLCSGSIHLASWKNSSDSRRYRLEQFQLGFADFWPDHARMIAILNAEGKSEIADELIESVISGDKAAMIRTCGNALKHLSEAQKGLIRSENVLRER</sequence>